<sequence length="323" mass="35142">MRSLIVGLFVFALTGLASATVSVFSPTNGSTVSTSVHVTSTSSSSHAITKTIVYIDNNQAYTNSSSTVSTYVTVAAGAHTMVVQSWDSVGTVLKSSAIAFTANASVVPANAAKYLNIDQMSGWESCDKCAGAGGNGPTAYHSLTQGVLSPVLNGKSTQLYLQPSTAYANALWWKQLGANSSVSNFSYDLYFYMKNPSASQALEFDLNQSINGKKYIFGTQCDIKNHHDWDIYDAYNHKWMQTGIACSVPQAYTWNHLILEFQRVNGQMKFISVTLNGKKSYFNKSYNPTTSSVTELNIAVQLDGDGSATPYNQWIDNVNMYAW</sequence>
<dbReference type="Proteomes" id="UP000002432">
    <property type="component" value="Chromosome"/>
</dbReference>
<name>Q1IT28_KORVE</name>
<reference evidence="2 3" key="1">
    <citation type="journal article" date="2009" name="Appl. Environ. Microbiol.">
        <title>Three genomes from the phylum Acidobacteria provide insight into the lifestyles of these microorganisms in soils.</title>
        <authorList>
            <person name="Ward N.L."/>
            <person name="Challacombe J.F."/>
            <person name="Janssen P.H."/>
            <person name="Henrissat B."/>
            <person name="Coutinho P.M."/>
            <person name="Wu M."/>
            <person name="Xie G."/>
            <person name="Haft D.H."/>
            <person name="Sait M."/>
            <person name="Badger J."/>
            <person name="Barabote R.D."/>
            <person name="Bradley B."/>
            <person name="Brettin T.S."/>
            <person name="Brinkac L.M."/>
            <person name="Bruce D."/>
            <person name="Creasy T."/>
            <person name="Daugherty S.C."/>
            <person name="Davidsen T.M."/>
            <person name="DeBoy R.T."/>
            <person name="Detter J.C."/>
            <person name="Dodson R.J."/>
            <person name="Durkin A.S."/>
            <person name="Ganapathy A."/>
            <person name="Gwinn-Giglio M."/>
            <person name="Han C.S."/>
            <person name="Khouri H."/>
            <person name="Kiss H."/>
            <person name="Kothari S.P."/>
            <person name="Madupu R."/>
            <person name="Nelson K.E."/>
            <person name="Nelson W.C."/>
            <person name="Paulsen I."/>
            <person name="Penn K."/>
            <person name="Ren Q."/>
            <person name="Rosovitz M.J."/>
            <person name="Selengut J.D."/>
            <person name="Shrivastava S."/>
            <person name="Sullivan S.A."/>
            <person name="Tapia R."/>
            <person name="Thompson L.S."/>
            <person name="Watkins K.L."/>
            <person name="Yang Q."/>
            <person name="Yu C."/>
            <person name="Zafar N."/>
            <person name="Zhou L."/>
            <person name="Kuske C.R."/>
        </authorList>
    </citation>
    <scope>NUCLEOTIDE SEQUENCE [LARGE SCALE GENOMIC DNA]</scope>
    <source>
        <strain evidence="2 3">Ellin345</strain>
    </source>
</reference>
<dbReference type="RefSeq" id="WP_011521774.1">
    <property type="nucleotide sequence ID" value="NC_008009.1"/>
</dbReference>
<evidence type="ECO:0000313" key="3">
    <source>
        <dbReference type="Proteomes" id="UP000002432"/>
    </source>
</evidence>
<dbReference type="EnsemblBacteria" id="ABF39972">
    <property type="protein sequence ID" value="ABF39972"/>
    <property type="gene ID" value="Acid345_0969"/>
</dbReference>
<feature type="signal peptide" evidence="1">
    <location>
        <begin position="1"/>
        <end position="19"/>
    </location>
</feature>
<accession>Q1IT28</accession>
<gene>
    <name evidence="2" type="ordered locus">Acid345_0969</name>
</gene>
<dbReference type="AlphaFoldDB" id="Q1IT28"/>
<dbReference type="EMBL" id="CP000360">
    <property type="protein sequence ID" value="ABF39972.1"/>
    <property type="molecule type" value="Genomic_DNA"/>
</dbReference>
<dbReference type="OrthoDB" id="103670at2"/>
<dbReference type="KEGG" id="aba:Acid345_0969"/>
<proteinExistence type="predicted"/>
<keyword evidence="3" id="KW-1185">Reference proteome</keyword>
<evidence type="ECO:0000256" key="1">
    <source>
        <dbReference type="SAM" id="SignalP"/>
    </source>
</evidence>
<organism evidence="2 3">
    <name type="scientific">Koribacter versatilis (strain Ellin345)</name>
    <dbReference type="NCBI Taxonomy" id="204669"/>
    <lineage>
        <taxon>Bacteria</taxon>
        <taxon>Pseudomonadati</taxon>
        <taxon>Acidobacteriota</taxon>
        <taxon>Terriglobia</taxon>
        <taxon>Terriglobales</taxon>
        <taxon>Candidatus Korobacteraceae</taxon>
        <taxon>Candidatus Korobacter</taxon>
    </lineage>
</organism>
<dbReference type="HOGENOM" id="CLU_074547_0_0_0"/>
<dbReference type="STRING" id="204669.Acid345_0969"/>
<feature type="chain" id="PRO_5004191716" evidence="1">
    <location>
        <begin position="20"/>
        <end position="323"/>
    </location>
</feature>
<evidence type="ECO:0000313" key="2">
    <source>
        <dbReference type="EMBL" id="ABF39972.1"/>
    </source>
</evidence>
<protein>
    <submittedName>
        <fullName evidence="2">Uncharacterized protein</fullName>
    </submittedName>
</protein>
<keyword evidence="1" id="KW-0732">Signal</keyword>
<dbReference type="eggNOG" id="ENOG5034AEG">
    <property type="taxonomic scope" value="Bacteria"/>
</dbReference>